<dbReference type="EMBL" id="QGTW01000016">
    <property type="protein sequence ID" value="PWW20285.1"/>
    <property type="molecule type" value="Genomic_DNA"/>
</dbReference>
<dbReference type="AlphaFoldDB" id="A0A2V2ZK15"/>
<gene>
    <name evidence="2" type="ORF">DFO73_116100</name>
</gene>
<evidence type="ECO:0000259" key="1">
    <source>
        <dbReference type="Pfam" id="PF07969"/>
    </source>
</evidence>
<proteinExistence type="predicted"/>
<evidence type="ECO:0000313" key="2">
    <source>
        <dbReference type="EMBL" id="PWW20285.1"/>
    </source>
</evidence>
<dbReference type="Pfam" id="PF07969">
    <property type="entry name" value="Amidohydro_3"/>
    <property type="match status" value="1"/>
</dbReference>
<dbReference type="InterPro" id="IPR033932">
    <property type="entry name" value="YtcJ-like"/>
</dbReference>
<dbReference type="Gene3D" id="3.20.20.140">
    <property type="entry name" value="Metal-dependent hydrolases"/>
    <property type="match status" value="1"/>
</dbReference>
<dbReference type="Proteomes" id="UP000247150">
    <property type="component" value="Unassembled WGS sequence"/>
</dbReference>
<accession>A0A2V2ZK15</accession>
<dbReference type="Gene3D" id="2.30.40.10">
    <property type="entry name" value="Urease, subunit C, domain 1"/>
    <property type="match status" value="1"/>
</dbReference>
<dbReference type="OrthoDB" id="9767366at2"/>
<comment type="caution">
    <text evidence="2">The sequence shown here is derived from an EMBL/GenBank/DDBJ whole genome shotgun (WGS) entry which is preliminary data.</text>
</comment>
<dbReference type="SUPFAM" id="SSF51338">
    <property type="entry name" value="Composite domain of metallo-dependent hydrolases"/>
    <property type="match status" value="1"/>
</dbReference>
<dbReference type="PANTHER" id="PTHR22642:SF2">
    <property type="entry name" value="PROTEIN LONG AFTER FAR-RED 3"/>
    <property type="match status" value="1"/>
</dbReference>
<evidence type="ECO:0000313" key="3">
    <source>
        <dbReference type="Proteomes" id="UP000247150"/>
    </source>
</evidence>
<dbReference type="InterPro" id="IPR013108">
    <property type="entry name" value="Amidohydro_3"/>
</dbReference>
<dbReference type="RefSeq" id="WP_110067175.1">
    <property type="nucleotide sequence ID" value="NZ_QGTW01000016.1"/>
</dbReference>
<dbReference type="CDD" id="cd01300">
    <property type="entry name" value="YtcJ_like"/>
    <property type="match status" value="1"/>
</dbReference>
<reference evidence="2 3" key="1">
    <citation type="submission" date="2018-05" db="EMBL/GenBank/DDBJ databases">
        <title>Freshwater and sediment microbial communities from various areas in North America, analyzing microbe dynamics in response to fracking.</title>
        <authorList>
            <person name="Lamendella R."/>
        </authorList>
    </citation>
    <scope>NUCLEOTIDE SEQUENCE [LARGE SCALE GENOMIC DNA]</scope>
    <source>
        <strain evidence="2 3">15_TX</strain>
    </source>
</reference>
<dbReference type="GO" id="GO:0016810">
    <property type="term" value="F:hydrolase activity, acting on carbon-nitrogen (but not peptide) bonds"/>
    <property type="evidence" value="ECO:0007669"/>
    <property type="project" value="InterPro"/>
</dbReference>
<name>A0A2V2ZK15_9BACI</name>
<protein>
    <recommendedName>
        <fullName evidence="1">Amidohydrolase 3 domain-containing protein</fullName>
    </recommendedName>
</protein>
<dbReference type="InterPro" id="IPR011059">
    <property type="entry name" value="Metal-dep_hydrolase_composite"/>
</dbReference>
<dbReference type="InterPro" id="IPR032466">
    <property type="entry name" value="Metal_Hydrolase"/>
</dbReference>
<dbReference type="SUPFAM" id="SSF51556">
    <property type="entry name" value="Metallo-dependent hydrolases"/>
    <property type="match status" value="1"/>
</dbReference>
<dbReference type="PANTHER" id="PTHR22642">
    <property type="entry name" value="IMIDAZOLONEPROPIONASE"/>
    <property type="match status" value="1"/>
</dbReference>
<dbReference type="Gene3D" id="3.10.310.70">
    <property type="match status" value="1"/>
</dbReference>
<organism evidence="2 3">
    <name type="scientific">Cytobacillus oceanisediminis</name>
    <dbReference type="NCBI Taxonomy" id="665099"/>
    <lineage>
        <taxon>Bacteria</taxon>
        <taxon>Bacillati</taxon>
        <taxon>Bacillota</taxon>
        <taxon>Bacilli</taxon>
        <taxon>Bacillales</taxon>
        <taxon>Bacillaceae</taxon>
        <taxon>Cytobacillus</taxon>
    </lineage>
</organism>
<feature type="domain" description="Amidohydrolase 3" evidence="1">
    <location>
        <begin position="51"/>
        <end position="533"/>
    </location>
</feature>
<sequence>MVKADIVLSSQHVFTGLQDEPIKATIAIKDNKIIEIGSKEEILSFIGDQTKVFDMEEELIIPGFHDFHMHIMMGSILQKDSAKLFDAASEEDAAKIVANFAETRPSDEWILGVGWDHTSWRKKALPHRTTLDKYINDRPVLLFNAEVHYAWINSKAIEMIHLTKDSPAPEYGEIGKDENGELTGILFEHAIGYATEHAYKIPKEKRLKLFQGFLNETKKLGITSVNDLYGAKIAPNPLDDLEIFKEFDREGLLTTRIHFSPELKMDLAEAKDLQINYQSDKLTFAGLKQFIDGVVTSHTAFLLDPYKDRPETKGETTYPPEGIKQLVKKADKEKFQIRFHAIGNGAVRLALDAFEEARNENGERDARHVIEHVEVLHPDDVHRFKELGVIASFQPKHIELMESDAYTARISENQQPLYYPIKTIVDTGAKAAFGTDFPVVPLNPMMGIYQAITRKDLTGKAWQKSEGVTLAQALKYYTATPAFGSFREKELGTLEEGKLADIVVLNKNLFGISTDEILETEVKMTIMDGKVVYENQVVPTV</sequence>